<evidence type="ECO:0008006" key="4">
    <source>
        <dbReference type="Google" id="ProtNLM"/>
    </source>
</evidence>
<dbReference type="SUPFAM" id="SSF49854">
    <property type="entry name" value="Spermadhesin, CUB domain"/>
    <property type="match status" value="1"/>
</dbReference>
<organism evidence="2 3">
    <name type="scientific">Ladona fulva</name>
    <name type="common">Scarce chaser dragonfly</name>
    <name type="synonym">Libellula fulva</name>
    <dbReference type="NCBI Taxonomy" id="123851"/>
    <lineage>
        <taxon>Eukaryota</taxon>
        <taxon>Metazoa</taxon>
        <taxon>Ecdysozoa</taxon>
        <taxon>Arthropoda</taxon>
        <taxon>Hexapoda</taxon>
        <taxon>Insecta</taxon>
        <taxon>Pterygota</taxon>
        <taxon>Palaeoptera</taxon>
        <taxon>Odonata</taxon>
        <taxon>Epiprocta</taxon>
        <taxon>Anisoptera</taxon>
        <taxon>Libelluloidea</taxon>
        <taxon>Libellulidae</taxon>
        <taxon>Ladona</taxon>
    </lineage>
</organism>
<reference evidence="2" key="2">
    <citation type="submission" date="2017-10" db="EMBL/GenBank/DDBJ databases">
        <title>Ladona fulva Genome sequencing and assembly.</title>
        <authorList>
            <person name="Murali S."/>
            <person name="Richards S."/>
            <person name="Bandaranaike D."/>
            <person name="Bellair M."/>
            <person name="Blankenburg K."/>
            <person name="Chao H."/>
            <person name="Dinh H."/>
            <person name="Doddapaneni H."/>
            <person name="Dugan-Rocha S."/>
            <person name="Elkadiri S."/>
            <person name="Gnanaolivu R."/>
            <person name="Hernandez B."/>
            <person name="Skinner E."/>
            <person name="Javaid M."/>
            <person name="Lee S."/>
            <person name="Li M."/>
            <person name="Ming W."/>
            <person name="Munidasa M."/>
            <person name="Muniz J."/>
            <person name="Nguyen L."/>
            <person name="Hughes D."/>
            <person name="Osuji N."/>
            <person name="Pu L.-L."/>
            <person name="Puazo M."/>
            <person name="Qu C."/>
            <person name="Quiroz J."/>
            <person name="Raj R."/>
            <person name="Weissenberger G."/>
            <person name="Xin Y."/>
            <person name="Zou X."/>
            <person name="Han Y."/>
            <person name="Worley K."/>
            <person name="Muzny D."/>
            <person name="Gibbs R."/>
        </authorList>
    </citation>
    <scope>NUCLEOTIDE SEQUENCE</scope>
    <source>
        <strain evidence="2">Sampled in the wild</strain>
    </source>
</reference>
<evidence type="ECO:0000313" key="2">
    <source>
        <dbReference type="EMBL" id="KAG8222873.1"/>
    </source>
</evidence>
<reference evidence="2" key="1">
    <citation type="submission" date="2013-04" db="EMBL/GenBank/DDBJ databases">
        <authorList>
            <person name="Qu J."/>
            <person name="Murali S.C."/>
            <person name="Bandaranaike D."/>
            <person name="Bellair M."/>
            <person name="Blankenburg K."/>
            <person name="Chao H."/>
            <person name="Dinh H."/>
            <person name="Doddapaneni H."/>
            <person name="Downs B."/>
            <person name="Dugan-Rocha S."/>
            <person name="Elkadiri S."/>
            <person name="Gnanaolivu R.D."/>
            <person name="Hernandez B."/>
            <person name="Javaid M."/>
            <person name="Jayaseelan J.C."/>
            <person name="Lee S."/>
            <person name="Li M."/>
            <person name="Ming W."/>
            <person name="Munidasa M."/>
            <person name="Muniz J."/>
            <person name="Nguyen L."/>
            <person name="Ongeri F."/>
            <person name="Osuji N."/>
            <person name="Pu L.-L."/>
            <person name="Puazo M."/>
            <person name="Qu C."/>
            <person name="Quiroz J."/>
            <person name="Raj R."/>
            <person name="Weissenberger G."/>
            <person name="Xin Y."/>
            <person name="Zou X."/>
            <person name="Han Y."/>
            <person name="Richards S."/>
            <person name="Worley K."/>
            <person name="Muzny D."/>
            <person name="Gibbs R."/>
        </authorList>
    </citation>
    <scope>NUCLEOTIDE SEQUENCE</scope>
    <source>
        <strain evidence="2">Sampled in the wild</strain>
    </source>
</reference>
<sequence length="305" mass="33107">MPVAETKMGPSNGFVIALILLLARGCLSGTRHDDICGDYNGRKLYLELGHRGFLSARDVAPDVTPKGGTPTNITSAHHQCGMELVTCPSCVITVIFHFMNMSTCSQDGSCRCDYLWVTEPPYEASGAPFCGYVKSPPAGTGDIGQAEYFGAFPRGYRDTSPAGYRSRTRTLALALLFASPHSHAFTLEYSSERNRQYLKGYRPSVNSNATTGGFLTSPFFPAPYPRDLGAEYIITSPDSNARFYDWNGQRLEVSSGASFRPPVVLSSGPSLLVRFYANGGTGLGYKATYSFLTGRIPENLIKPVT</sequence>
<dbReference type="OrthoDB" id="19606at2759"/>
<dbReference type="InterPro" id="IPR035914">
    <property type="entry name" value="Sperma_CUB_dom_sf"/>
</dbReference>
<accession>A0A8K0NV01</accession>
<dbReference type="EMBL" id="KZ308146">
    <property type="protein sequence ID" value="KAG8222873.1"/>
    <property type="molecule type" value="Genomic_DNA"/>
</dbReference>
<feature type="chain" id="PRO_5035469982" description="CUB domain-containing protein" evidence="1">
    <location>
        <begin position="29"/>
        <end position="305"/>
    </location>
</feature>
<dbReference type="AlphaFoldDB" id="A0A8K0NV01"/>
<protein>
    <recommendedName>
        <fullName evidence="4">CUB domain-containing protein</fullName>
    </recommendedName>
</protein>
<name>A0A8K0NV01_LADFU</name>
<gene>
    <name evidence="2" type="ORF">J437_LFUL003518</name>
</gene>
<feature type="non-terminal residue" evidence="2">
    <location>
        <position position="1"/>
    </location>
</feature>
<keyword evidence="1" id="KW-0732">Signal</keyword>
<feature type="signal peptide" evidence="1">
    <location>
        <begin position="1"/>
        <end position="28"/>
    </location>
</feature>
<evidence type="ECO:0000313" key="3">
    <source>
        <dbReference type="Proteomes" id="UP000792457"/>
    </source>
</evidence>
<keyword evidence="3" id="KW-1185">Reference proteome</keyword>
<proteinExistence type="predicted"/>
<evidence type="ECO:0000256" key="1">
    <source>
        <dbReference type="SAM" id="SignalP"/>
    </source>
</evidence>
<comment type="caution">
    <text evidence="2">The sequence shown here is derived from an EMBL/GenBank/DDBJ whole genome shotgun (WGS) entry which is preliminary data.</text>
</comment>
<dbReference type="Proteomes" id="UP000792457">
    <property type="component" value="Unassembled WGS sequence"/>
</dbReference>